<evidence type="ECO:0000313" key="5">
    <source>
        <dbReference type="Proteomes" id="UP000476332"/>
    </source>
</evidence>
<organism evidence="4 5">
    <name type="scientific">Aurantimonas aggregata</name>
    <dbReference type="NCBI Taxonomy" id="2047720"/>
    <lineage>
        <taxon>Bacteria</taxon>
        <taxon>Pseudomonadati</taxon>
        <taxon>Pseudomonadota</taxon>
        <taxon>Alphaproteobacteria</taxon>
        <taxon>Hyphomicrobiales</taxon>
        <taxon>Aurantimonadaceae</taxon>
        <taxon>Aurantimonas</taxon>
    </lineage>
</organism>
<keyword evidence="1" id="KW-0472">Membrane</keyword>
<dbReference type="CDD" id="cd01949">
    <property type="entry name" value="GGDEF"/>
    <property type="match status" value="1"/>
</dbReference>
<dbReference type="PROSITE" id="PS50887">
    <property type="entry name" value="GGDEF"/>
    <property type="match status" value="1"/>
</dbReference>
<dbReference type="InterPro" id="IPR035919">
    <property type="entry name" value="EAL_sf"/>
</dbReference>
<dbReference type="PANTHER" id="PTHR44757">
    <property type="entry name" value="DIGUANYLATE CYCLASE DGCP"/>
    <property type="match status" value="1"/>
</dbReference>
<evidence type="ECO:0000313" key="4">
    <source>
        <dbReference type="EMBL" id="NDV86860.1"/>
    </source>
</evidence>
<comment type="caution">
    <text evidence="4">The sequence shown here is derived from an EMBL/GenBank/DDBJ whole genome shotgun (WGS) entry which is preliminary data.</text>
</comment>
<feature type="domain" description="GGDEF" evidence="3">
    <location>
        <begin position="208"/>
        <end position="341"/>
    </location>
</feature>
<dbReference type="EMBL" id="JAAAMJ010000005">
    <property type="protein sequence ID" value="NDV86860.1"/>
    <property type="molecule type" value="Genomic_DNA"/>
</dbReference>
<dbReference type="InterPro" id="IPR052155">
    <property type="entry name" value="Biofilm_reg_signaling"/>
</dbReference>
<dbReference type="AlphaFoldDB" id="A0A6L9MH76"/>
<evidence type="ECO:0000259" key="3">
    <source>
        <dbReference type="PROSITE" id="PS50887"/>
    </source>
</evidence>
<dbReference type="Pfam" id="PF00563">
    <property type="entry name" value="EAL"/>
    <property type="match status" value="1"/>
</dbReference>
<name>A0A6L9MH76_9HYPH</name>
<dbReference type="PROSITE" id="PS50883">
    <property type="entry name" value="EAL"/>
    <property type="match status" value="1"/>
</dbReference>
<dbReference type="NCBIfam" id="TIGR00254">
    <property type="entry name" value="GGDEF"/>
    <property type="match status" value="1"/>
</dbReference>
<dbReference type="SMART" id="SM00267">
    <property type="entry name" value="GGDEF"/>
    <property type="match status" value="1"/>
</dbReference>
<dbReference type="InterPro" id="IPR043128">
    <property type="entry name" value="Rev_trsase/Diguanyl_cyclase"/>
</dbReference>
<dbReference type="Gene3D" id="3.30.70.270">
    <property type="match status" value="1"/>
</dbReference>
<keyword evidence="1" id="KW-0812">Transmembrane</keyword>
<feature type="transmembrane region" description="Helical" evidence="1">
    <location>
        <begin position="143"/>
        <end position="161"/>
    </location>
</feature>
<dbReference type="InterPro" id="IPR029787">
    <property type="entry name" value="Nucleotide_cyclase"/>
</dbReference>
<dbReference type="Proteomes" id="UP000476332">
    <property type="component" value="Unassembled WGS sequence"/>
</dbReference>
<dbReference type="InterPro" id="IPR000160">
    <property type="entry name" value="GGDEF_dom"/>
</dbReference>
<dbReference type="SUPFAM" id="SSF55073">
    <property type="entry name" value="Nucleotide cyclase"/>
    <property type="match status" value="1"/>
</dbReference>
<accession>A0A6L9MH76</accession>
<reference evidence="4 5" key="1">
    <citation type="submission" date="2020-01" db="EMBL/GenBank/DDBJ databases">
        <title>Genomes of bacteria type strains.</title>
        <authorList>
            <person name="Chen J."/>
            <person name="Zhu S."/>
            <person name="Chen J."/>
        </authorList>
    </citation>
    <scope>NUCLEOTIDE SEQUENCE [LARGE SCALE GENOMIC DNA]</scope>
    <source>
        <strain evidence="4 5">KCTC 52919</strain>
    </source>
</reference>
<dbReference type="InterPro" id="IPR001633">
    <property type="entry name" value="EAL_dom"/>
</dbReference>
<keyword evidence="5" id="KW-1185">Reference proteome</keyword>
<sequence>MRARGANFTRLLLGSQGQVDAFLTGIARDPDAEATIRKVASLADIESFAIFSRQGEEVFRSRSDRYEWLLRDRPGGIRSGDRLSPALLERPGEWQVVHDEGRANSSVVAPLIRGDTTIGYVSVVADMGESRAAYAGTLGRTSALVAFVLCLATGVPFLLYLRRKWKISEADERIQFLANHDALTHLLNRRRMQEETDRVMATARATRERVAYLYIDLDELSEINNSLGQGCGDELLRTVATRLAAAVDDGDLVARIGADDFAVLHRRCSDAAAIASFARRLTDTVCEPVQLGGQTVLPRISIGCALAPQDGRIHSEIVKHAEIAHLHHKPDKGRSLVFFDPSMDDEMARRRQIEALVREAVEKDSFELFYQPIVNGDGSKLLGFEALIRLGDAQGGYISPTLFVPIAETRGYIKAIGSWVIKEAARQIALWPEPLFVSVNLSAVQFRDGDLVEIVQSTLQEAGIPGRRLEIEVVESLLLERSEDVLEQLGQLKALGISIDMDDFGTGYSSLSYLWRFPFDKLKIDQSFMVALTNGEPNVPQILETIVAMAHTMQMKVTTEGIETEAQVDLMKRLGCDQLQGYLFGKPMPAERVASEILTRFRMGEPEDARPARSAKAS</sequence>
<dbReference type="CDD" id="cd01948">
    <property type="entry name" value="EAL"/>
    <property type="match status" value="1"/>
</dbReference>
<protein>
    <submittedName>
        <fullName evidence="4">EAL domain-containing protein</fullName>
    </submittedName>
</protein>
<dbReference type="Gene3D" id="3.20.20.450">
    <property type="entry name" value="EAL domain"/>
    <property type="match status" value="1"/>
</dbReference>
<proteinExistence type="predicted"/>
<dbReference type="PANTHER" id="PTHR44757:SF2">
    <property type="entry name" value="BIOFILM ARCHITECTURE MAINTENANCE PROTEIN MBAA"/>
    <property type="match status" value="1"/>
</dbReference>
<dbReference type="SUPFAM" id="SSF141868">
    <property type="entry name" value="EAL domain-like"/>
    <property type="match status" value="1"/>
</dbReference>
<gene>
    <name evidence="4" type="ORF">GTW51_09105</name>
</gene>
<dbReference type="Pfam" id="PF00990">
    <property type="entry name" value="GGDEF"/>
    <property type="match status" value="1"/>
</dbReference>
<evidence type="ECO:0000259" key="2">
    <source>
        <dbReference type="PROSITE" id="PS50883"/>
    </source>
</evidence>
<dbReference type="SMART" id="SM00052">
    <property type="entry name" value="EAL"/>
    <property type="match status" value="1"/>
</dbReference>
<feature type="domain" description="EAL" evidence="2">
    <location>
        <begin position="350"/>
        <end position="601"/>
    </location>
</feature>
<keyword evidence="1" id="KW-1133">Transmembrane helix</keyword>
<evidence type="ECO:0000256" key="1">
    <source>
        <dbReference type="SAM" id="Phobius"/>
    </source>
</evidence>